<keyword evidence="1" id="KW-0175">Coiled coil</keyword>
<evidence type="ECO:0000256" key="2">
    <source>
        <dbReference type="SAM" id="MobiDB-lite"/>
    </source>
</evidence>
<dbReference type="InParanoid" id="B7FY70"/>
<keyword evidence="4" id="KW-1185">Reference proteome</keyword>
<protein>
    <submittedName>
        <fullName evidence="3">Uncharacterized protein</fullName>
    </submittedName>
</protein>
<dbReference type="PaxDb" id="2850-Phatr45590"/>
<feature type="compositionally biased region" description="Basic and acidic residues" evidence="2">
    <location>
        <begin position="59"/>
        <end position="81"/>
    </location>
</feature>
<feature type="region of interest" description="Disordered" evidence="2">
    <location>
        <begin position="59"/>
        <end position="86"/>
    </location>
</feature>
<dbReference type="RefSeq" id="XP_002179885.1">
    <property type="nucleotide sequence ID" value="XM_002179849.1"/>
</dbReference>
<proteinExistence type="predicted"/>
<accession>B7FY70</accession>
<dbReference type="GeneID" id="7200372"/>
<evidence type="ECO:0000313" key="4">
    <source>
        <dbReference type="Proteomes" id="UP000000759"/>
    </source>
</evidence>
<dbReference type="HOGENOM" id="CLU_417724_0_0_1"/>
<dbReference type="KEGG" id="pti:PHATRDRAFT_45590"/>
<dbReference type="eggNOG" id="ENOG502SH8X">
    <property type="taxonomic scope" value="Eukaryota"/>
</dbReference>
<dbReference type="OrthoDB" id="46074at2759"/>
<name>B7FY70_PHATC</name>
<feature type="region of interest" description="Disordered" evidence="2">
    <location>
        <begin position="507"/>
        <end position="529"/>
    </location>
</feature>
<dbReference type="Proteomes" id="UP000000759">
    <property type="component" value="Chromosome 7"/>
</dbReference>
<organism evidence="3 4">
    <name type="scientific">Phaeodactylum tricornutum (strain CCAP 1055/1)</name>
    <dbReference type="NCBI Taxonomy" id="556484"/>
    <lineage>
        <taxon>Eukaryota</taxon>
        <taxon>Sar</taxon>
        <taxon>Stramenopiles</taxon>
        <taxon>Ochrophyta</taxon>
        <taxon>Bacillariophyta</taxon>
        <taxon>Bacillariophyceae</taxon>
        <taxon>Bacillariophycidae</taxon>
        <taxon>Naviculales</taxon>
        <taxon>Phaeodactylaceae</taxon>
        <taxon>Phaeodactylum</taxon>
    </lineage>
</organism>
<gene>
    <name evidence="3" type="ORF">PHATRDRAFT_45590</name>
</gene>
<dbReference type="EMBL" id="CM000610">
    <property type="protein sequence ID" value="EEC48871.1"/>
    <property type="molecule type" value="Genomic_DNA"/>
</dbReference>
<evidence type="ECO:0000313" key="3">
    <source>
        <dbReference type="EMBL" id="EEC48871.1"/>
    </source>
</evidence>
<reference evidence="3 4" key="1">
    <citation type="journal article" date="2008" name="Nature">
        <title>The Phaeodactylum genome reveals the evolutionary history of diatom genomes.</title>
        <authorList>
            <person name="Bowler C."/>
            <person name="Allen A.E."/>
            <person name="Badger J.H."/>
            <person name="Grimwood J."/>
            <person name="Jabbari K."/>
            <person name="Kuo A."/>
            <person name="Maheswari U."/>
            <person name="Martens C."/>
            <person name="Maumus F."/>
            <person name="Otillar R.P."/>
            <person name="Rayko E."/>
            <person name="Salamov A."/>
            <person name="Vandepoele K."/>
            <person name="Beszteri B."/>
            <person name="Gruber A."/>
            <person name="Heijde M."/>
            <person name="Katinka M."/>
            <person name="Mock T."/>
            <person name="Valentin K."/>
            <person name="Verret F."/>
            <person name="Berges J.A."/>
            <person name="Brownlee C."/>
            <person name="Cadoret J.P."/>
            <person name="Chiovitti A."/>
            <person name="Choi C.J."/>
            <person name="Coesel S."/>
            <person name="De Martino A."/>
            <person name="Detter J.C."/>
            <person name="Durkin C."/>
            <person name="Falciatore A."/>
            <person name="Fournet J."/>
            <person name="Haruta M."/>
            <person name="Huysman M.J."/>
            <person name="Jenkins B.D."/>
            <person name="Jiroutova K."/>
            <person name="Jorgensen R.E."/>
            <person name="Joubert Y."/>
            <person name="Kaplan A."/>
            <person name="Kroger N."/>
            <person name="Kroth P.G."/>
            <person name="La Roche J."/>
            <person name="Lindquist E."/>
            <person name="Lommer M."/>
            <person name="Martin-Jezequel V."/>
            <person name="Lopez P.J."/>
            <person name="Lucas S."/>
            <person name="Mangogna M."/>
            <person name="McGinnis K."/>
            <person name="Medlin L.K."/>
            <person name="Montsant A."/>
            <person name="Oudot-Le Secq M.P."/>
            <person name="Napoli C."/>
            <person name="Obornik M."/>
            <person name="Parker M.S."/>
            <person name="Petit J.L."/>
            <person name="Porcel B.M."/>
            <person name="Poulsen N."/>
            <person name="Robison M."/>
            <person name="Rychlewski L."/>
            <person name="Rynearson T.A."/>
            <person name="Schmutz J."/>
            <person name="Shapiro H."/>
            <person name="Siaut M."/>
            <person name="Stanley M."/>
            <person name="Sussman M.R."/>
            <person name="Taylor A.R."/>
            <person name="Vardi A."/>
            <person name="von Dassow P."/>
            <person name="Vyverman W."/>
            <person name="Willis A."/>
            <person name="Wyrwicz L.S."/>
            <person name="Rokhsar D.S."/>
            <person name="Weissenbach J."/>
            <person name="Armbrust E.V."/>
            <person name="Green B.R."/>
            <person name="Van de Peer Y."/>
            <person name="Grigoriev I.V."/>
        </authorList>
    </citation>
    <scope>NUCLEOTIDE SEQUENCE [LARGE SCALE GENOMIC DNA]</scope>
    <source>
        <strain evidence="3 4">CCAP 1055/1</strain>
    </source>
</reference>
<reference evidence="4" key="2">
    <citation type="submission" date="2008-08" db="EMBL/GenBank/DDBJ databases">
        <authorList>
            <consortium name="Diatom Consortium"/>
            <person name="Grigoriev I."/>
            <person name="Grimwood J."/>
            <person name="Kuo A."/>
            <person name="Otillar R.P."/>
            <person name="Salamov A."/>
            <person name="Detter J.C."/>
            <person name="Lindquist E."/>
            <person name="Shapiro H."/>
            <person name="Lucas S."/>
            <person name="Glavina del Rio T."/>
            <person name="Pitluck S."/>
            <person name="Rokhsar D."/>
            <person name="Bowler C."/>
        </authorList>
    </citation>
    <scope>GENOME REANNOTATION</scope>
    <source>
        <strain evidence="4">CCAP 1055/1</strain>
    </source>
</reference>
<sequence>MRKGARDSRVTGAIFLKVVFVAECRRRRREAKAECRRRILAFFCDQRDGRARKEYTCVAPSRDKRKPDETPKIQTSSDEKPMVLSPAGPKYNTANSARVVDSEQEAVYHNLIQPVKCFYFRAISHRVPFCLGAMLRTGGKLLLAGRPSLQITPSNHLGVRFYSRTSTRPEEEAAATKKTSREEKLHNKLAAREYNERNASYKRQVSLLRSSYAGEVAQQRAADKAEQEALERELTRRRLERQRQKNIRSAQNALRQQELCEQREKEFNEHLGLMQQQRDAKHERFSAARQFVIDELEEEAPLWLTSPEEVEARFTPEATQLLWARPGGVLGAPNPSIDSHFWQYETHTWHMNRTYKSQRAALLEELEEMAYEEANVDAKFWTPERVEEQVQLEEKARLRAMVHSTGRTELLKKQRAMLDEENTISEGEIPKPEAVPSMRVLNDDMALEKEGARLLMEDPTRFFLFDKDASVPGEEKSGEGKYSGPTLGSPIGLRDTLRETFITVFPEPVGKFPRPDTRTEREKKQEEREARLLAAAQAESKSAETDVEMAAEDRSLEEMGPDLDYDNMKLNNGDEEWEKGLDPVADRDIINTPYDRRYSEDDIDWVLERLEGNVEHFEQQFSQEMLSLQQKTKAALEMEAKQNDGEKSELEPTSLEAALLSLSDKELMALADLDQRFADGEKFTDEEFSEAAKDISGLTEDQLRVAMTRDRTI</sequence>
<feature type="compositionally biased region" description="Basic and acidic residues" evidence="2">
    <location>
        <begin position="513"/>
        <end position="529"/>
    </location>
</feature>
<evidence type="ECO:0000256" key="1">
    <source>
        <dbReference type="SAM" id="Coils"/>
    </source>
</evidence>
<dbReference type="AlphaFoldDB" id="B7FY70"/>
<feature type="coiled-coil region" evidence="1">
    <location>
        <begin position="222"/>
        <end position="256"/>
    </location>
</feature>
<dbReference type="SMR" id="B7FY70"/>